<evidence type="ECO:0000313" key="4">
    <source>
        <dbReference type="Proteomes" id="UP000311469"/>
    </source>
</evidence>
<protein>
    <submittedName>
        <fullName evidence="3">Uncharacterized protein</fullName>
    </submittedName>
</protein>
<dbReference type="KEGG" id="sufl:FIL70_15250"/>
<keyword evidence="2" id="KW-0812">Transmembrane</keyword>
<dbReference type="Proteomes" id="UP000311469">
    <property type="component" value="Chromosome cSF1"/>
</dbReference>
<name>A0A5B8CGQ2_SPHSA</name>
<keyword evidence="2" id="KW-0472">Membrane</keyword>
<evidence type="ECO:0000256" key="2">
    <source>
        <dbReference type="SAM" id="Phobius"/>
    </source>
</evidence>
<accession>A0A5B8CGQ2</accession>
<proteinExistence type="predicted"/>
<organism evidence="3 4">
    <name type="scientific">Sphingobium fuliginis ATCC 27551</name>
    <dbReference type="NCBI Taxonomy" id="1208342"/>
    <lineage>
        <taxon>Bacteria</taxon>
        <taxon>Pseudomonadati</taxon>
        <taxon>Pseudomonadota</taxon>
        <taxon>Alphaproteobacteria</taxon>
        <taxon>Sphingomonadales</taxon>
        <taxon>Sphingomonadaceae</taxon>
        <taxon>Sphingobium</taxon>
    </lineage>
</organism>
<dbReference type="AlphaFoldDB" id="A0A5B8CGQ2"/>
<feature type="coiled-coil region" evidence="1">
    <location>
        <begin position="86"/>
        <end position="121"/>
    </location>
</feature>
<reference evidence="3 4" key="1">
    <citation type="submission" date="2019-06" db="EMBL/GenBank/DDBJ databases">
        <title>Genome organization and adaptive potential of archetypical organophosphate degarding Sphingobium fuliginis ATCC 27551.</title>
        <authorList>
            <person name="Sarwar A."/>
            <person name="Parthasarathy S."/>
            <person name="Singh C."/>
            <person name="Siddavattam D."/>
        </authorList>
    </citation>
    <scope>NUCLEOTIDE SEQUENCE [LARGE SCALE GENOMIC DNA]</scope>
    <source>
        <strain evidence="3 4">ATCC 27551</strain>
    </source>
</reference>
<keyword evidence="1" id="KW-0175">Coiled coil</keyword>
<evidence type="ECO:0000256" key="1">
    <source>
        <dbReference type="SAM" id="Coils"/>
    </source>
</evidence>
<sequence>MSVFLKVLAWAWCVMLVPMAIGAASQGAIVALILILVALAAVIPIEWARQKRSELGLTGKRAFWTGTVVSIFAFGVFGASMPETPEQKVEREKREAAAKIEAKANAERTQKEAKAEEKRQAIIASEAAQKKAAERASGLHCLSAWDGSNRSMVDAVQNRLRDPDSFKHYETRIGKIDKKGEHLLIMEYGARNGFGGMNRQVAMGVVNGETCDARVTSLGE</sequence>
<feature type="transmembrane region" description="Helical" evidence="2">
    <location>
        <begin position="61"/>
        <end position="81"/>
    </location>
</feature>
<keyword evidence="2" id="KW-1133">Transmembrane helix</keyword>
<evidence type="ECO:0000313" key="3">
    <source>
        <dbReference type="EMBL" id="QDC38389.1"/>
    </source>
</evidence>
<gene>
    <name evidence="3" type="ORF">FIL70_15250</name>
</gene>
<dbReference type="EMBL" id="CP041016">
    <property type="protein sequence ID" value="QDC38389.1"/>
    <property type="molecule type" value="Genomic_DNA"/>
</dbReference>